<dbReference type="InterPro" id="IPR023298">
    <property type="entry name" value="ATPase_P-typ_TM_dom_sf"/>
</dbReference>
<evidence type="ECO:0000256" key="4">
    <source>
        <dbReference type="ARBA" id="ARBA00022448"/>
    </source>
</evidence>
<dbReference type="SFLD" id="SFLDF00027">
    <property type="entry name" value="p-type_atpase"/>
    <property type="match status" value="1"/>
</dbReference>
<evidence type="ECO:0000256" key="20">
    <source>
        <dbReference type="RuleBase" id="RU362081"/>
    </source>
</evidence>
<evidence type="ECO:0000256" key="12">
    <source>
        <dbReference type="ARBA" id="ARBA00022989"/>
    </source>
</evidence>
<evidence type="ECO:0000256" key="17">
    <source>
        <dbReference type="ARBA" id="ARBA00049289"/>
    </source>
</evidence>
<evidence type="ECO:0000256" key="13">
    <source>
        <dbReference type="ARBA" id="ARBA00023008"/>
    </source>
</evidence>
<dbReference type="GO" id="GO:0055070">
    <property type="term" value="P:copper ion homeostasis"/>
    <property type="evidence" value="ECO:0007669"/>
    <property type="project" value="TreeGrafter"/>
</dbReference>
<evidence type="ECO:0000313" key="23">
    <source>
        <dbReference type="Proteomes" id="UP000269998"/>
    </source>
</evidence>
<dbReference type="InterPro" id="IPR006121">
    <property type="entry name" value="HMA_dom"/>
</dbReference>
<accession>A0A3S5D029</accession>
<dbReference type="Gene3D" id="3.40.1110.10">
    <property type="entry name" value="Calcium-transporting ATPase, cytoplasmic domain N"/>
    <property type="match status" value="1"/>
</dbReference>
<dbReference type="NCBIfam" id="TIGR01511">
    <property type="entry name" value="ATPase-IB1_Cu"/>
    <property type="match status" value="1"/>
</dbReference>
<evidence type="ECO:0000256" key="3">
    <source>
        <dbReference type="ARBA" id="ARBA00012517"/>
    </source>
</evidence>
<dbReference type="InterPro" id="IPR044492">
    <property type="entry name" value="P_typ_ATPase_HD_dom"/>
</dbReference>
<dbReference type="PRINTS" id="PR00120">
    <property type="entry name" value="HATPASE"/>
</dbReference>
<feature type="transmembrane region" description="Helical" evidence="20">
    <location>
        <begin position="434"/>
        <end position="461"/>
    </location>
</feature>
<evidence type="ECO:0000256" key="15">
    <source>
        <dbReference type="ARBA" id="ARBA00023136"/>
    </source>
</evidence>
<feature type="transmembrane region" description="Helical" evidence="20">
    <location>
        <begin position="231"/>
        <end position="249"/>
    </location>
</feature>
<evidence type="ECO:0000256" key="9">
    <source>
        <dbReference type="ARBA" id="ARBA00022796"/>
    </source>
</evidence>
<keyword evidence="6 20" id="KW-0812">Transmembrane</keyword>
<feature type="transmembrane region" description="Helical" evidence="20">
    <location>
        <begin position="255"/>
        <end position="272"/>
    </location>
</feature>
<sequence length="798" mass="83678">MLATEDRRQADVNLTVVSAAGGRMRVHANGFEFDAARSAAVEESVSRVDGVRAVRTYPRTAAIVVWHSPGQCDTAAVLSAITDFKYVPAGAESERVAHAADHSNGGVVGKIIGGIARTLLGLRADEQDHPPQIARLRAALERIGYSPDPMPPPQLSPRDEVSSGIRFWLRRVWLAWPLGLLASGLTMFFGAYSWAGWLALAATIPVQFVAGWPFLVGAVQQARARSANMNTLISLGTLTAFVYSTYQLFVGGPLFFDTAALIIAFVVLGRYFEATAHGKTREAISKLLEMGAKEARLIVDGEEHLMPVERVRVGDLVRIRPGEKIPVDGEVIDGRAAVDESMLTGESVPVEKAVGDRVAGATINTDGLLTVRATAVGADTALAQIVRLVEQAQGGKAPVQRLADRVSAVFVPIVVGVAVATFAGWSLIAANPVAGMTAAVSVLIIACPCALGLATPTAIIVGTGRGADMGILVKGGEVLEISKKIDTVVFDKTGTLTRAHMQLTDVIAGNRRQPDAVLRIAAAVEAGSEHPIGAAIVSGARDREVEIPAATAFANLAGHGVRGEVDGKPVLVGRRKLVDEQDLRLPDYLAAAAADLEERGRTAVFVGQDGQVVGVLAVADTVKDDAADVVQHLHAMGLQVALITGDNARTTAAIAAQVGIDRVLAEVLPADKVGEVRRLQDEGRVVAMVGDGVNDAPALVQADLGIAIGSGTDVAIEASDITLMSDRLDGVVLAIDLSRQTLRTIYQNLGWAFGYNTAAIPLAALGLLHPVVAGAAMGLSSVSVVTNSLRLRRFGRAR</sequence>
<keyword evidence="9" id="KW-0187">Copper transport</keyword>
<comment type="subcellular location">
    <subcellularLocation>
        <location evidence="1">Cell membrane</location>
        <topology evidence="1">Multi-pass membrane protein</topology>
    </subcellularLocation>
</comment>
<dbReference type="GO" id="GO:0005507">
    <property type="term" value="F:copper ion binding"/>
    <property type="evidence" value="ECO:0007669"/>
    <property type="project" value="TreeGrafter"/>
</dbReference>
<dbReference type="InterPro" id="IPR036412">
    <property type="entry name" value="HAD-like_sf"/>
</dbReference>
<gene>
    <name evidence="22" type="primary">ctpV_2</name>
    <name evidence="22" type="ORF">MB901379_04268</name>
</gene>
<keyword evidence="5 20" id="KW-1003">Cell membrane</keyword>
<dbReference type="GO" id="GO:0140581">
    <property type="term" value="F:P-type monovalent copper transporter activity"/>
    <property type="evidence" value="ECO:0007669"/>
    <property type="project" value="UniProtKB-EC"/>
</dbReference>
<dbReference type="Proteomes" id="UP000269998">
    <property type="component" value="Chromosome"/>
</dbReference>
<feature type="transmembrane region" description="Helical" evidence="20">
    <location>
        <begin position="406"/>
        <end position="428"/>
    </location>
</feature>
<evidence type="ECO:0000256" key="16">
    <source>
        <dbReference type="ARBA" id="ARBA00033239"/>
    </source>
</evidence>
<comment type="similarity">
    <text evidence="2 20">Belongs to the cation transport ATPase (P-type) (TC 3.A.3) family. Type IB subfamily.</text>
</comment>
<feature type="transmembrane region" description="Helical" evidence="20">
    <location>
        <begin position="745"/>
        <end position="765"/>
    </location>
</feature>
<proteinExistence type="inferred from homology"/>
<dbReference type="AlphaFoldDB" id="A0A3S5D029"/>
<dbReference type="NCBIfam" id="TIGR01494">
    <property type="entry name" value="ATPase_P-type"/>
    <property type="match status" value="1"/>
</dbReference>
<dbReference type="EC" id="7.2.2.8" evidence="3"/>
<dbReference type="PANTHER" id="PTHR43520">
    <property type="entry name" value="ATP7, ISOFORM B"/>
    <property type="match status" value="1"/>
</dbReference>
<feature type="domain" description="HMA" evidence="21">
    <location>
        <begin position="22"/>
        <end position="89"/>
    </location>
</feature>
<dbReference type="FunFam" id="3.40.50.1000:FF:000144">
    <property type="entry name" value="copper-transporting ATPase 1 isoform X2"/>
    <property type="match status" value="1"/>
</dbReference>
<keyword evidence="4" id="KW-0813">Transport</keyword>
<evidence type="ECO:0000256" key="6">
    <source>
        <dbReference type="ARBA" id="ARBA00022692"/>
    </source>
</evidence>
<keyword evidence="7 20" id="KW-0479">Metal-binding</keyword>
<evidence type="ECO:0000256" key="1">
    <source>
        <dbReference type="ARBA" id="ARBA00004651"/>
    </source>
</evidence>
<evidence type="ECO:0000256" key="18">
    <source>
        <dbReference type="ARBA" id="ARBA00057500"/>
    </source>
</evidence>
<dbReference type="CDD" id="cd02094">
    <property type="entry name" value="P-type_ATPase_Cu-like"/>
    <property type="match status" value="1"/>
</dbReference>
<evidence type="ECO:0000256" key="10">
    <source>
        <dbReference type="ARBA" id="ARBA00022840"/>
    </source>
</evidence>
<feature type="transmembrane region" description="Helical" evidence="20">
    <location>
        <begin position="172"/>
        <end position="191"/>
    </location>
</feature>
<dbReference type="GO" id="GO:0005524">
    <property type="term" value="F:ATP binding"/>
    <property type="evidence" value="ECO:0007669"/>
    <property type="project" value="UniProtKB-UniRule"/>
</dbReference>
<evidence type="ECO:0000313" key="22">
    <source>
        <dbReference type="EMBL" id="VDM90661.1"/>
    </source>
</evidence>
<dbReference type="Pfam" id="PF00122">
    <property type="entry name" value="E1-E2_ATPase"/>
    <property type="match status" value="1"/>
</dbReference>
<keyword evidence="15 20" id="KW-0472">Membrane</keyword>
<dbReference type="PRINTS" id="PR00119">
    <property type="entry name" value="CATATPASE"/>
</dbReference>
<reference evidence="23" key="1">
    <citation type="submission" date="2018-02" db="EMBL/GenBank/DDBJ databases">
        <authorList>
            <person name="Seth-Smith MB H."/>
            <person name="Seth-Smith H."/>
        </authorList>
    </citation>
    <scope>NUCLEOTIDE SEQUENCE [LARGE SCALE GENOMIC DNA]</scope>
</reference>
<dbReference type="InterPro" id="IPR027256">
    <property type="entry name" value="P-typ_ATPase_IB"/>
</dbReference>
<dbReference type="PROSITE" id="PS50846">
    <property type="entry name" value="HMA_2"/>
    <property type="match status" value="1"/>
</dbReference>
<dbReference type="SFLD" id="SFLDS00003">
    <property type="entry name" value="Haloacid_Dehalogenase"/>
    <property type="match status" value="1"/>
</dbReference>
<keyword evidence="12 20" id="KW-1133">Transmembrane helix</keyword>
<dbReference type="PANTHER" id="PTHR43520:SF8">
    <property type="entry name" value="P-TYPE CU(+) TRANSPORTER"/>
    <property type="match status" value="1"/>
</dbReference>
<evidence type="ECO:0000259" key="21">
    <source>
        <dbReference type="PROSITE" id="PS50846"/>
    </source>
</evidence>
<dbReference type="InterPro" id="IPR023299">
    <property type="entry name" value="ATPase_P-typ_cyto_dom_N"/>
</dbReference>
<dbReference type="FunFam" id="2.70.150.10:FF:000020">
    <property type="entry name" value="Copper-exporting P-type ATPase A"/>
    <property type="match status" value="1"/>
</dbReference>
<dbReference type="InterPro" id="IPR001757">
    <property type="entry name" value="P_typ_ATPase"/>
</dbReference>
<keyword evidence="22" id="KW-0378">Hydrolase</keyword>
<organism evidence="22 23">
    <name type="scientific">Mycobacterium basiliense</name>
    <dbReference type="NCBI Taxonomy" id="2094119"/>
    <lineage>
        <taxon>Bacteria</taxon>
        <taxon>Bacillati</taxon>
        <taxon>Actinomycetota</taxon>
        <taxon>Actinomycetes</taxon>
        <taxon>Mycobacteriales</taxon>
        <taxon>Mycobacteriaceae</taxon>
        <taxon>Mycobacterium</taxon>
    </lineage>
</organism>
<evidence type="ECO:0000256" key="7">
    <source>
        <dbReference type="ARBA" id="ARBA00022723"/>
    </source>
</evidence>
<evidence type="ECO:0000256" key="5">
    <source>
        <dbReference type="ARBA" id="ARBA00022475"/>
    </source>
</evidence>
<protein>
    <recommendedName>
        <fullName evidence="19">Probable copper-exporting P-type ATPase V</fullName>
        <ecNumber evidence="3">7.2.2.8</ecNumber>
    </recommendedName>
    <alternativeName>
        <fullName evidence="16">Cu(+)-exporting ATPase</fullName>
    </alternativeName>
</protein>
<dbReference type="EMBL" id="LR130759">
    <property type="protein sequence ID" value="VDM90661.1"/>
    <property type="molecule type" value="Genomic_DNA"/>
</dbReference>
<evidence type="ECO:0000256" key="19">
    <source>
        <dbReference type="ARBA" id="ARBA00068364"/>
    </source>
</evidence>
<dbReference type="KEGG" id="mbai:MB901379_04268"/>
<evidence type="ECO:0000256" key="2">
    <source>
        <dbReference type="ARBA" id="ARBA00006024"/>
    </source>
</evidence>
<dbReference type="Pfam" id="PF00702">
    <property type="entry name" value="Hydrolase"/>
    <property type="match status" value="1"/>
</dbReference>
<dbReference type="SUPFAM" id="SSF81653">
    <property type="entry name" value="Calcium ATPase, transduction domain A"/>
    <property type="match status" value="1"/>
</dbReference>
<dbReference type="GO" id="GO:0005886">
    <property type="term" value="C:plasma membrane"/>
    <property type="evidence" value="ECO:0007669"/>
    <property type="project" value="UniProtKB-SubCell"/>
</dbReference>
<dbReference type="GO" id="GO:0043682">
    <property type="term" value="F:P-type divalent copper transporter activity"/>
    <property type="evidence" value="ECO:0007669"/>
    <property type="project" value="TreeGrafter"/>
</dbReference>
<dbReference type="InterPro" id="IPR023214">
    <property type="entry name" value="HAD_sf"/>
</dbReference>
<evidence type="ECO:0000256" key="8">
    <source>
        <dbReference type="ARBA" id="ARBA00022741"/>
    </source>
</evidence>
<feature type="transmembrane region" description="Helical" evidence="20">
    <location>
        <begin position="771"/>
        <end position="789"/>
    </location>
</feature>
<dbReference type="Gene3D" id="2.70.150.10">
    <property type="entry name" value="Calcium-transporting ATPase, cytoplasmic transduction domain A"/>
    <property type="match status" value="1"/>
</dbReference>
<evidence type="ECO:0000256" key="14">
    <source>
        <dbReference type="ARBA" id="ARBA00023065"/>
    </source>
</evidence>
<feature type="transmembrane region" description="Helical" evidence="20">
    <location>
        <begin position="197"/>
        <end position="219"/>
    </location>
</feature>
<keyword evidence="23" id="KW-1185">Reference proteome</keyword>
<dbReference type="NCBIfam" id="TIGR01525">
    <property type="entry name" value="ATPase-IB_hvy"/>
    <property type="match status" value="1"/>
</dbReference>
<comment type="function">
    <text evidence="18">Necessary for copper homeostasis and likely functions as a copper exporter. Also required for full virulence.</text>
</comment>
<dbReference type="PROSITE" id="PS00154">
    <property type="entry name" value="ATPASE_E1_E2"/>
    <property type="match status" value="1"/>
</dbReference>
<keyword evidence="11" id="KW-1278">Translocase</keyword>
<dbReference type="InterPro" id="IPR018303">
    <property type="entry name" value="ATPase_P-typ_P_site"/>
</dbReference>
<name>A0A3S5D029_9MYCO</name>
<dbReference type="SUPFAM" id="SSF81665">
    <property type="entry name" value="Calcium ATPase, transmembrane domain M"/>
    <property type="match status" value="1"/>
</dbReference>
<dbReference type="GO" id="GO:0016887">
    <property type="term" value="F:ATP hydrolysis activity"/>
    <property type="evidence" value="ECO:0007669"/>
    <property type="project" value="InterPro"/>
</dbReference>
<comment type="catalytic activity">
    <reaction evidence="17">
        <text>Cu(+)(in) + ATP + H2O = Cu(+)(out) + ADP + phosphate + H(+)</text>
        <dbReference type="Rhea" id="RHEA:25792"/>
        <dbReference type="ChEBI" id="CHEBI:15377"/>
        <dbReference type="ChEBI" id="CHEBI:15378"/>
        <dbReference type="ChEBI" id="CHEBI:30616"/>
        <dbReference type="ChEBI" id="CHEBI:43474"/>
        <dbReference type="ChEBI" id="CHEBI:49552"/>
        <dbReference type="ChEBI" id="CHEBI:456216"/>
        <dbReference type="EC" id="7.2.2.8"/>
    </reaction>
</comment>
<dbReference type="InterPro" id="IPR008250">
    <property type="entry name" value="ATPase_P-typ_transduc_dom_A_sf"/>
</dbReference>
<dbReference type="SFLD" id="SFLDG00002">
    <property type="entry name" value="C1.7:_P-type_atpase_like"/>
    <property type="match status" value="1"/>
</dbReference>
<keyword evidence="8 20" id="KW-0547">Nucleotide-binding</keyword>
<keyword evidence="14" id="KW-0406">Ion transport</keyword>
<dbReference type="Gene3D" id="3.40.50.1000">
    <property type="entry name" value="HAD superfamily/HAD-like"/>
    <property type="match status" value="1"/>
</dbReference>
<dbReference type="InterPro" id="IPR059000">
    <property type="entry name" value="ATPase_P-type_domA"/>
</dbReference>
<dbReference type="RefSeq" id="WP_408632312.1">
    <property type="nucleotide sequence ID" value="NZ_CBCSKE010000008.1"/>
</dbReference>
<keyword evidence="13" id="KW-0186">Copper</keyword>
<dbReference type="SUPFAM" id="SSF56784">
    <property type="entry name" value="HAD-like"/>
    <property type="match status" value="1"/>
</dbReference>
<evidence type="ECO:0000256" key="11">
    <source>
        <dbReference type="ARBA" id="ARBA00022967"/>
    </source>
</evidence>
<keyword evidence="10 20" id="KW-0067">ATP-binding</keyword>